<evidence type="ECO:0000313" key="1">
    <source>
        <dbReference type="EMBL" id="EMR69633.1"/>
    </source>
</evidence>
<organism evidence="1 2">
    <name type="scientific">Eutypa lata (strain UCR-EL1)</name>
    <name type="common">Grapevine dieback disease fungus</name>
    <name type="synonym">Eutypa armeniacae</name>
    <dbReference type="NCBI Taxonomy" id="1287681"/>
    <lineage>
        <taxon>Eukaryota</taxon>
        <taxon>Fungi</taxon>
        <taxon>Dikarya</taxon>
        <taxon>Ascomycota</taxon>
        <taxon>Pezizomycotina</taxon>
        <taxon>Sordariomycetes</taxon>
        <taxon>Xylariomycetidae</taxon>
        <taxon>Xylariales</taxon>
        <taxon>Diatrypaceae</taxon>
        <taxon>Eutypa</taxon>
    </lineage>
</organism>
<dbReference type="Proteomes" id="UP000012174">
    <property type="component" value="Unassembled WGS sequence"/>
</dbReference>
<gene>
    <name evidence="1" type="ORF">UCREL1_3326</name>
</gene>
<evidence type="ECO:0000313" key="2">
    <source>
        <dbReference type="Proteomes" id="UP000012174"/>
    </source>
</evidence>
<accession>M7SYN1</accession>
<sequence length="320" mass="36215">MTRSIMAMKIEERHRREQANQFQSHGGFAGPNHQEDEDSTVLYKDWDEIDVEFLKAITGKDISLEELGMAPDEASAFYRPKKKLTTRDLETYEKLSDLFWWYAKMDVYQSVLGGTRLFLEYKHWTQCPPRAPIGRLDAIAHPTMPPVAMMAAGLAARTTAPYAIEIGRIAAGLEENIWCLDTVSTLMGAALIESAFCLFVAGVQYREDVERHWLIRRLHDIGRLTGWQSARQIADGCESAWTKAAALGRGPPYVRSPDLNTDPGVSIWGNPRRIDRLIQEVEDDAGKIVLAKEEQAHYALGLLSVEHDLERLELETDEKE</sequence>
<dbReference type="HOGENOM" id="CLU_868871_0_0_1"/>
<dbReference type="AlphaFoldDB" id="M7SYN1"/>
<proteinExistence type="predicted"/>
<dbReference type="STRING" id="1287681.M7SYN1"/>
<keyword evidence="2" id="KW-1185">Reference proteome</keyword>
<dbReference type="EMBL" id="KB706042">
    <property type="protein sequence ID" value="EMR69633.1"/>
    <property type="molecule type" value="Genomic_DNA"/>
</dbReference>
<dbReference type="KEGG" id="ela:UCREL1_3326"/>
<protein>
    <submittedName>
        <fullName evidence="1">Putative c6 finger domain-containing protein</fullName>
    </submittedName>
</protein>
<dbReference type="eggNOG" id="ENOG502QT9U">
    <property type="taxonomic scope" value="Eukaryota"/>
</dbReference>
<reference evidence="2" key="1">
    <citation type="journal article" date="2013" name="Genome Announc.">
        <title>Draft genome sequence of the grapevine dieback fungus Eutypa lata UCR-EL1.</title>
        <authorList>
            <person name="Blanco-Ulate B."/>
            <person name="Rolshausen P.E."/>
            <person name="Cantu D."/>
        </authorList>
    </citation>
    <scope>NUCLEOTIDE SEQUENCE [LARGE SCALE GENOMIC DNA]</scope>
    <source>
        <strain evidence="2">UCR-EL1</strain>
    </source>
</reference>
<name>M7SYN1_EUTLA</name>
<dbReference type="OrthoDB" id="5391043at2759"/>